<protein>
    <submittedName>
        <fullName evidence="2">N-methylglutamate dehydrogenase subunit D</fullName>
    </submittedName>
</protein>
<name>A0A240EB72_9GAMM</name>
<reference evidence="3" key="1">
    <citation type="submission" date="2016-09" db="EMBL/GenBank/DDBJ databases">
        <authorList>
            <person name="Varghese N."/>
            <person name="Submissions S."/>
        </authorList>
    </citation>
    <scope>NUCLEOTIDE SEQUENCE [LARGE SCALE GENOMIC DNA]</scope>
    <source>
        <strain evidence="3">ANC 4466</strain>
    </source>
</reference>
<dbReference type="Gene3D" id="3.30.1360.120">
    <property type="entry name" value="Probable tRNA modification gtpase trme, domain 1"/>
    <property type="match status" value="1"/>
</dbReference>
<evidence type="ECO:0000259" key="1">
    <source>
        <dbReference type="Pfam" id="PF01571"/>
    </source>
</evidence>
<evidence type="ECO:0000313" key="2">
    <source>
        <dbReference type="EMBL" id="SNX45912.1"/>
    </source>
</evidence>
<dbReference type="Proteomes" id="UP000219042">
    <property type="component" value="Unassembled WGS sequence"/>
</dbReference>
<evidence type="ECO:0000313" key="3">
    <source>
        <dbReference type="Proteomes" id="UP000219042"/>
    </source>
</evidence>
<dbReference type="SUPFAM" id="SSF103025">
    <property type="entry name" value="Folate-binding domain"/>
    <property type="match status" value="1"/>
</dbReference>
<dbReference type="InterPro" id="IPR027266">
    <property type="entry name" value="TrmE/GcvT-like"/>
</dbReference>
<accession>A0A240EB72</accession>
<sequence length="225" mass="24933">MMQTQNQWQPAERSPIENIKSLNYKDFGRGKSFLDQASSSEKIIQQCALLDLTNLSRVGFRGIASADYLHDLGYQLPDVANTALAQDNDEWVARLSLTEYLLLGTLNDFGEHVASIEKNWQVSEHANYLLPRQDSHAWFQISGRCIVDVMAKLCGVDLSHSVFSTGQVAQTSVARINAIIINVSSPDLAKFNILCDRASAVYLWQVLLDAIAEFDGQVIGVNISA</sequence>
<dbReference type="AlphaFoldDB" id="A0A240EB72"/>
<dbReference type="Pfam" id="PF01571">
    <property type="entry name" value="GCV_T"/>
    <property type="match status" value="1"/>
</dbReference>
<dbReference type="EMBL" id="OANT01000006">
    <property type="protein sequence ID" value="SNX45912.1"/>
    <property type="molecule type" value="Genomic_DNA"/>
</dbReference>
<dbReference type="RefSeq" id="WP_345159289.1">
    <property type="nucleotide sequence ID" value="NZ_BAABHT010000003.1"/>
</dbReference>
<dbReference type="InterPro" id="IPR006222">
    <property type="entry name" value="GCVT_N"/>
</dbReference>
<keyword evidence="3" id="KW-1185">Reference proteome</keyword>
<gene>
    <name evidence="2" type="ORF">SAMN05421731_106147</name>
</gene>
<proteinExistence type="predicted"/>
<feature type="domain" description="GCVT N-terminal" evidence="1">
    <location>
        <begin position="88"/>
        <end position="221"/>
    </location>
</feature>
<organism evidence="2 3">
    <name type="scientific">Acinetobacter puyangensis</name>
    <dbReference type="NCBI Taxonomy" id="1096779"/>
    <lineage>
        <taxon>Bacteria</taxon>
        <taxon>Pseudomonadati</taxon>
        <taxon>Pseudomonadota</taxon>
        <taxon>Gammaproteobacteria</taxon>
        <taxon>Moraxellales</taxon>
        <taxon>Moraxellaceae</taxon>
        <taxon>Acinetobacter</taxon>
    </lineage>
</organism>